<dbReference type="SUPFAM" id="SSF55729">
    <property type="entry name" value="Acyl-CoA N-acyltransferases (Nat)"/>
    <property type="match status" value="1"/>
</dbReference>
<dbReference type="AlphaFoldDB" id="A0A7I9VG46"/>
<organism evidence="1 2">
    <name type="scientific">Anaeromyxobacter diazotrophicus</name>
    <dbReference type="NCBI Taxonomy" id="2590199"/>
    <lineage>
        <taxon>Bacteria</taxon>
        <taxon>Pseudomonadati</taxon>
        <taxon>Myxococcota</taxon>
        <taxon>Myxococcia</taxon>
        <taxon>Myxococcales</taxon>
        <taxon>Cystobacterineae</taxon>
        <taxon>Anaeromyxobacteraceae</taxon>
        <taxon>Anaeromyxobacter</taxon>
    </lineage>
</organism>
<comment type="caution">
    <text evidence="1">The sequence shown here is derived from an EMBL/GenBank/DDBJ whole genome shotgun (WGS) entry which is preliminary data.</text>
</comment>
<keyword evidence="2" id="KW-1185">Reference proteome</keyword>
<sequence length="399" mass="43827">MHPPLALRVLEAVSEVPGAAWDALTAHEPAAAGPFVRHAFLDALEQSGSASLRTGWRARHLTLWRGGELVAAAPAYARHGSDGDFSRDWEWAAAAERAGLDYYPKLLLAVPFTPATGRRLLVAAGEPRGPAASALLAGARALAEEEGYRSVHVLFAAEDEAAALAGAGLAERIDFQYHWRNAGYRTPEEFLARFGSKRRNALRRERAAPARQGIAVRTVRGGELAAEATTWADAMFELHRRSVDRMEWGMRWVNRGFYRRVLAAMPEALEIVEARRGGALVAAAFNAASPERLYGRYWGCREEHPFLHFNVCLYHSVDECIRRGLAAFEGGAGGDHKLVRGFEPALTRSAHLFLDRRLDAPLRRHLAEEVRARREALARWRAEAPVLKPLEAGGGPSGA</sequence>
<reference evidence="2" key="1">
    <citation type="journal article" date="2020" name="Appl. Environ. Microbiol.">
        <title>Diazotrophic Anaeromyxobacter Isolates from Soils.</title>
        <authorList>
            <person name="Masuda Y."/>
            <person name="Yamanaka H."/>
            <person name="Xu Z.X."/>
            <person name="Shiratori Y."/>
            <person name="Aono T."/>
            <person name="Amachi S."/>
            <person name="Senoo K."/>
            <person name="Itoh H."/>
        </authorList>
    </citation>
    <scope>NUCLEOTIDE SEQUENCE [LARGE SCALE GENOMIC DNA]</scope>
    <source>
        <strain evidence="2">R267</strain>
    </source>
</reference>
<accession>A0A7I9VG46</accession>
<dbReference type="RefSeq" id="WP_235969380.1">
    <property type="nucleotide sequence ID" value="NZ_BJTG01000001.1"/>
</dbReference>
<name>A0A7I9VG46_9BACT</name>
<evidence type="ECO:0008006" key="3">
    <source>
        <dbReference type="Google" id="ProtNLM"/>
    </source>
</evidence>
<dbReference type="InterPro" id="IPR007434">
    <property type="entry name" value="FemAB-like"/>
</dbReference>
<dbReference type="PANTHER" id="PTHR47017">
    <property type="entry name" value="ACYL-COA"/>
    <property type="match status" value="1"/>
</dbReference>
<dbReference type="Proteomes" id="UP000503640">
    <property type="component" value="Unassembled WGS sequence"/>
</dbReference>
<dbReference type="EMBL" id="BJTG01000001">
    <property type="protein sequence ID" value="GEJ55353.1"/>
    <property type="molecule type" value="Genomic_DNA"/>
</dbReference>
<dbReference type="PANTHER" id="PTHR47017:SF1">
    <property type="entry name" value="ACYL-COA"/>
    <property type="match status" value="1"/>
</dbReference>
<evidence type="ECO:0000313" key="1">
    <source>
        <dbReference type="EMBL" id="GEJ55353.1"/>
    </source>
</evidence>
<dbReference type="Pfam" id="PF04339">
    <property type="entry name" value="FemAB_like"/>
    <property type="match status" value="1"/>
</dbReference>
<protein>
    <recommendedName>
        <fullName evidence="3">GNAT family N-acetyltransferase</fullName>
    </recommendedName>
</protein>
<dbReference type="Gene3D" id="3.40.630.30">
    <property type="match status" value="1"/>
</dbReference>
<gene>
    <name evidence="1" type="ORF">AMYX_00940</name>
</gene>
<evidence type="ECO:0000313" key="2">
    <source>
        <dbReference type="Proteomes" id="UP000503640"/>
    </source>
</evidence>
<proteinExistence type="predicted"/>
<dbReference type="InterPro" id="IPR016181">
    <property type="entry name" value="Acyl_CoA_acyltransferase"/>
</dbReference>